<sequence length="177" mass="18774">MRQVAVFWAALLPLVAAEVEAVPADECEEDAGTCALSALQLKTGKEPTPGSFSVTLATEDAEGRVSAPKVTRLHSCIPLLPYLFGHEAALQEGAEQERRAGDQSRHQRGAACCRCASGEVGFSATGSCGFCSGRLDRTVAAPTGCNEPSLLQSARTACAQQCGKQLRRKSWYPADFQ</sequence>
<evidence type="ECO:0000313" key="3">
    <source>
        <dbReference type="Proteomes" id="UP001642484"/>
    </source>
</evidence>
<comment type="caution">
    <text evidence="2">The sequence shown here is derived from an EMBL/GenBank/DDBJ whole genome shotgun (WGS) entry which is preliminary data.</text>
</comment>
<feature type="chain" id="PRO_5045705967" evidence="1">
    <location>
        <begin position="22"/>
        <end position="177"/>
    </location>
</feature>
<feature type="signal peptide" evidence="1">
    <location>
        <begin position="1"/>
        <end position="21"/>
    </location>
</feature>
<dbReference type="EMBL" id="CAXAMN010002692">
    <property type="protein sequence ID" value="CAK9000847.1"/>
    <property type="molecule type" value="Genomic_DNA"/>
</dbReference>
<protein>
    <submittedName>
        <fullName evidence="2">Uncharacterized protein</fullName>
    </submittedName>
</protein>
<name>A0ABP0IFP5_9DINO</name>
<accession>A0ABP0IFP5</accession>
<gene>
    <name evidence="2" type="ORF">CCMP2556_LOCUS6230</name>
</gene>
<evidence type="ECO:0000256" key="1">
    <source>
        <dbReference type="SAM" id="SignalP"/>
    </source>
</evidence>
<proteinExistence type="predicted"/>
<dbReference type="Proteomes" id="UP001642484">
    <property type="component" value="Unassembled WGS sequence"/>
</dbReference>
<reference evidence="2 3" key="1">
    <citation type="submission" date="2024-02" db="EMBL/GenBank/DDBJ databases">
        <authorList>
            <person name="Chen Y."/>
            <person name="Shah S."/>
            <person name="Dougan E. K."/>
            <person name="Thang M."/>
            <person name="Chan C."/>
        </authorList>
    </citation>
    <scope>NUCLEOTIDE SEQUENCE [LARGE SCALE GENOMIC DNA]</scope>
</reference>
<keyword evidence="3" id="KW-1185">Reference proteome</keyword>
<keyword evidence="1" id="KW-0732">Signal</keyword>
<organism evidence="2 3">
    <name type="scientific">Durusdinium trenchii</name>
    <dbReference type="NCBI Taxonomy" id="1381693"/>
    <lineage>
        <taxon>Eukaryota</taxon>
        <taxon>Sar</taxon>
        <taxon>Alveolata</taxon>
        <taxon>Dinophyceae</taxon>
        <taxon>Suessiales</taxon>
        <taxon>Symbiodiniaceae</taxon>
        <taxon>Durusdinium</taxon>
    </lineage>
</organism>
<evidence type="ECO:0000313" key="2">
    <source>
        <dbReference type="EMBL" id="CAK9000847.1"/>
    </source>
</evidence>